<feature type="domain" description="Glycoside hydrolase family 3 N-terminal" evidence="7">
    <location>
        <begin position="100"/>
        <end position="411"/>
    </location>
</feature>
<evidence type="ECO:0000313" key="8">
    <source>
        <dbReference type="EMBL" id="MFI7266068.1"/>
    </source>
</evidence>
<gene>
    <name evidence="8" type="ORF">ACIBP4_27665</name>
</gene>
<dbReference type="PANTHER" id="PTHR30480:SF13">
    <property type="entry name" value="BETA-HEXOSAMINIDASE"/>
    <property type="match status" value="1"/>
</dbReference>
<dbReference type="InterPro" id="IPR036962">
    <property type="entry name" value="Glyco_hydro_3_N_sf"/>
</dbReference>
<comment type="caution">
    <text evidence="8">The sequence shown here is derived from an EMBL/GenBank/DDBJ whole genome shotgun (WGS) entry which is preliminary data.</text>
</comment>
<dbReference type="Proteomes" id="UP001612812">
    <property type="component" value="Unassembled WGS sequence"/>
</dbReference>
<name>A0ABW7ZTA8_9ACTN</name>
<dbReference type="InterPro" id="IPR001764">
    <property type="entry name" value="Glyco_hydro_3_N"/>
</dbReference>
<dbReference type="InterPro" id="IPR017853">
    <property type="entry name" value="GH"/>
</dbReference>
<evidence type="ECO:0000256" key="4">
    <source>
        <dbReference type="ARBA" id="ARBA00022801"/>
    </source>
</evidence>
<dbReference type="RefSeq" id="WP_396769660.1">
    <property type="nucleotide sequence ID" value="NZ_JBITLA010000006.1"/>
</dbReference>
<dbReference type="InterPro" id="IPR050226">
    <property type="entry name" value="NagZ_Beta-hexosaminidase"/>
</dbReference>
<dbReference type="SUPFAM" id="SSF51445">
    <property type="entry name" value="(Trans)glycosidases"/>
    <property type="match status" value="1"/>
</dbReference>
<dbReference type="Gene3D" id="3.40.50.1700">
    <property type="entry name" value="Glycoside hydrolase family 3 C-terminal domain"/>
    <property type="match status" value="1"/>
</dbReference>
<feature type="compositionally biased region" description="Low complexity" evidence="6">
    <location>
        <begin position="38"/>
        <end position="50"/>
    </location>
</feature>
<dbReference type="Pfam" id="PF00933">
    <property type="entry name" value="Glyco_hydro_3"/>
    <property type="match status" value="1"/>
</dbReference>
<dbReference type="InterPro" id="IPR019800">
    <property type="entry name" value="Glyco_hydro_3_AS"/>
</dbReference>
<accession>A0ABW7ZTA8</accession>
<dbReference type="PANTHER" id="PTHR30480">
    <property type="entry name" value="BETA-HEXOSAMINIDASE-RELATED"/>
    <property type="match status" value="1"/>
</dbReference>
<dbReference type="Gene3D" id="3.20.20.300">
    <property type="entry name" value="Glycoside hydrolase, family 3, N-terminal domain"/>
    <property type="match status" value="1"/>
</dbReference>
<proteinExistence type="inferred from homology"/>
<protein>
    <recommendedName>
        <fullName evidence="3">beta-N-acetylhexosaminidase</fullName>
        <ecNumber evidence="3">3.2.1.52</ecNumber>
    </recommendedName>
</protein>
<evidence type="ECO:0000256" key="5">
    <source>
        <dbReference type="ARBA" id="ARBA00023295"/>
    </source>
</evidence>
<evidence type="ECO:0000256" key="1">
    <source>
        <dbReference type="ARBA" id="ARBA00001231"/>
    </source>
</evidence>
<comment type="catalytic activity">
    <reaction evidence="1">
        <text>Hydrolysis of terminal non-reducing N-acetyl-D-hexosamine residues in N-acetyl-beta-D-hexosaminides.</text>
        <dbReference type="EC" id="3.2.1.52"/>
    </reaction>
</comment>
<organism evidence="8 9">
    <name type="scientific">Micromonospora maritima</name>
    <dbReference type="NCBI Taxonomy" id="986711"/>
    <lineage>
        <taxon>Bacteria</taxon>
        <taxon>Bacillati</taxon>
        <taxon>Actinomycetota</taxon>
        <taxon>Actinomycetes</taxon>
        <taxon>Micromonosporales</taxon>
        <taxon>Micromonosporaceae</taxon>
        <taxon>Micromonospora</taxon>
    </lineage>
</organism>
<dbReference type="InterPro" id="IPR036881">
    <property type="entry name" value="Glyco_hydro_3_C_sf"/>
</dbReference>
<evidence type="ECO:0000256" key="2">
    <source>
        <dbReference type="ARBA" id="ARBA00005336"/>
    </source>
</evidence>
<keyword evidence="5 8" id="KW-0326">Glycosidase</keyword>
<dbReference type="PROSITE" id="PS00775">
    <property type="entry name" value="GLYCOSYL_HYDROL_F3"/>
    <property type="match status" value="1"/>
</dbReference>
<evidence type="ECO:0000313" key="9">
    <source>
        <dbReference type="Proteomes" id="UP001612812"/>
    </source>
</evidence>
<evidence type="ECO:0000259" key="7">
    <source>
        <dbReference type="Pfam" id="PF00933"/>
    </source>
</evidence>
<sequence>MSISPRRSAVALAALTALVLSGCSDGPDRPRPTPSTPAPSSAAPAPTADDPAARAAALVATLSDEDLVGQVLMPYAYGSSATEVSAGSAAGNRALAGVDTPAEMVAKYRLGGVILVGFSADDPTSGNQATTNVDNPKQVRALTDGLRAAAGKLPAGAAPFLVGTDQEYGVVTRITDGVTQLPSPLAAGAAGNPALTEAAWRAAGAELAAMGINMDFAPVADVLATRSTVIGSRSFGADPATTSPQVAGAVRGLQAEGVAAAVKHFPGHGLSAADSHTELPVVGQSRAVLDRTAFPPFRAGIDAGAMAVMSAHLNVKAVDPGTPATFSRKLLTDVLRGQLGFRGVVVTDGMNMAPAKKWSPGEAAVRALNAGNDLILMTPNVGQAYDGLRAALTDGSLPRTRLVEAVTRVLTMKFRLAGNAQPALGTLDGADHRKAAADLAAAAVTVLRGRCGGAVPGPVSVTSSGGRDRTRAVLTEALTAAGVKVVPSGGTVVHLVGYGDGAKDLRADADVTVAMDTPYVLSGAKSPTVLATYSSTRASMTALAAVLAGKARPTGRSPVPVPGLPATTCGA</sequence>
<dbReference type="GO" id="GO:0016798">
    <property type="term" value="F:hydrolase activity, acting on glycosyl bonds"/>
    <property type="evidence" value="ECO:0007669"/>
    <property type="project" value="UniProtKB-KW"/>
</dbReference>
<dbReference type="PROSITE" id="PS51257">
    <property type="entry name" value="PROKAR_LIPOPROTEIN"/>
    <property type="match status" value="1"/>
</dbReference>
<reference evidence="8 9" key="1">
    <citation type="submission" date="2024-10" db="EMBL/GenBank/DDBJ databases">
        <title>The Natural Products Discovery Center: Release of the First 8490 Sequenced Strains for Exploring Actinobacteria Biosynthetic Diversity.</title>
        <authorList>
            <person name="Kalkreuter E."/>
            <person name="Kautsar S.A."/>
            <person name="Yang D."/>
            <person name="Bader C.D."/>
            <person name="Teijaro C.N."/>
            <person name="Fluegel L."/>
            <person name="Davis C.M."/>
            <person name="Simpson J.R."/>
            <person name="Lauterbach L."/>
            <person name="Steele A.D."/>
            <person name="Gui C."/>
            <person name="Meng S."/>
            <person name="Li G."/>
            <person name="Viehrig K."/>
            <person name="Ye F."/>
            <person name="Su P."/>
            <person name="Kiefer A.F."/>
            <person name="Nichols A."/>
            <person name="Cepeda A.J."/>
            <person name="Yan W."/>
            <person name="Fan B."/>
            <person name="Jiang Y."/>
            <person name="Adhikari A."/>
            <person name="Zheng C.-J."/>
            <person name="Schuster L."/>
            <person name="Cowan T.M."/>
            <person name="Smanski M.J."/>
            <person name="Chevrette M.G."/>
            <person name="De Carvalho L.P.S."/>
            <person name="Shen B."/>
        </authorList>
    </citation>
    <scope>NUCLEOTIDE SEQUENCE [LARGE SCALE GENOMIC DNA]</scope>
    <source>
        <strain evidence="8 9">NPDC049845</strain>
    </source>
</reference>
<feature type="region of interest" description="Disordered" evidence="6">
    <location>
        <begin position="552"/>
        <end position="571"/>
    </location>
</feature>
<evidence type="ECO:0000256" key="3">
    <source>
        <dbReference type="ARBA" id="ARBA00012663"/>
    </source>
</evidence>
<dbReference type="EMBL" id="JBITLE010000016">
    <property type="protein sequence ID" value="MFI7266068.1"/>
    <property type="molecule type" value="Genomic_DNA"/>
</dbReference>
<comment type="similarity">
    <text evidence="2">Belongs to the glycosyl hydrolase 3 family.</text>
</comment>
<dbReference type="EC" id="3.2.1.52" evidence="3"/>
<feature type="region of interest" description="Disordered" evidence="6">
    <location>
        <begin position="23"/>
        <end position="50"/>
    </location>
</feature>
<evidence type="ECO:0000256" key="6">
    <source>
        <dbReference type="SAM" id="MobiDB-lite"/>
    </source>
</evidence>
<keyword evidence="9" id="KW-1185">Reference proteome</keyword>
<keyword evidence="4 8" id="KW-0378">Hydrolase</keyword>